<accession>A0A218XQX4</accession>
<evidence type="ECO:0000313" key="4">
    <source>
        <dbReference type="Proteomes" id="UP000197138"/>
    </source>
</evidence>
<gene>
    <name evidence="2" type="ORF">CDL15_Pgr017651</name>
    <name evidence="3" type="ORF">CRG98_002707</name>
</gene>
<feature type="compositionally biased region" description="Polar residues" evidence="1">
    <location>
        <begin position="53"/>
        <end position="66"/>
    </location>
</feature>
<sequence length="91" mass="10305">MEEGRGLLVVARVSMYLLGEEEKMRVGDNDSHSWSSRGTVTWHQGVRERARQRQNSINSDYTTSTATKRHQQPLGEPERCDSSVARSSGRN</sequence>
<dbReference type="EMBL" id="MTKT01000931">
    <property type="protein sequence ID" value="OWM87066.1"/>
    <property type="molecule type" value="Genomic_DNA"/>
</dbReference>
<reference evidence="4" key="1">
    <citation type="journal article" date="2017" name="Plant J.">
        <title>The pomegranate (Punica granatum L.) genome and the genomics of punicalagin biosynthesis.</title>
        <authorList>
            <person name="Qin G."/>
            <person name="Xu C."/>
            <person name="Ming R."/>
            <person name="Tang H."/>
            <person name="Guyot R."/>
            <person name="Kramer E.M."/>
            <person name="Hu Y."/>
            <person name="Yi X."/>
            <person name="Qi Y."/>
            <person name="Xu X."/>
            <person name="Gao Z."/>
            <person name="Pan H."/>
            <person name="Jian J."/>
            <person name="Tian Y."/>
            <person name="Yue Z."/>
            <person name="Xu Y."/>
        </authorList>
    </citation>
    <scope>NUCLEOTIDE SEQUENCE [LARGE SCALE GENOMIC DNA]</scope>
    <source>
        <strain evidence="4">cv. Dabenzi</strain>
    </source>
</reference>
<evidence type="ECO:0000313" key="3">
    <source>
        <dbReference type="EMBL" id="PKI76920.1"/>
    </source>
</evidence>
<protein>
    <submittedName>
        <fullName evidence="2">Uncharacterized protein</fullName>
    </submittedName>
</protein>
<feature type="compositionally biased region" description="Polar residues" evidence="1">
    <location>
        <begin position="32"/>
        <end position="42"/>
    </location>
</feature>
<keyword evidence="5" id="KW-1185">Reference proteome</keyword>
<dbReference type="Proteomes" id="UP000233551">
    <property type="component" value="Unassembled WGS sequence"/>
</dbReference>
<dbReference type="Proteomes" id="UP000197138">
    <property type="component" value="Unassembled WGS sequence"/>
</dbReference>
<proteinExistence type="predicted"/>
<evidence type="ECO:0000313" key="5">
    <source>
        <dbReference type="Proteomes" id="UP000233551"/>
    </source>
</evidence>
<evidence type="ECO:0000313" key="2">
    <source>
        <dbReference type="EMBL" id="OWM87066.1"/>
    </source>
</evidence>
<dbReference type="AlphaFoldDB" id="A0A218XQX4"/>
<reference evidence="3 5" key="3">
    <citation type="submission" date="2017-11" db="EMBL/GenBank/DDBJ databases">
        <title>De-novo sequencing of pomegranate (Punica granatum L.) genome.</title>
        <authorList>
            <person name="Akparov Z."/>
            <person name="Amiraslanov A."/>
            <person name="Hajiyeva S."/>
            <person name="Abbasov M."/>
            <person name="Kaur K."/>
            <person name="Hamwieh A."/>
            <person name="Solovyev V."/>
            <person name="Salamov A."/>
            <person name="Braich B."/>
            <person name="Kosarev P."/>
            <person name="Mahmoud A."/>
            <person name="Hajiyev E."/>
            <person name="Babayeva S."/>
            <person name="Izzatullayeva V."/>
            <person name="Mammadov A."/>
            <person name="Mammadov A."/>
            <person name="Sharifova S."/>
            <person name="Ojaghi J."/>
            <person name="Eynullazada K."/>
            <person name="Bayramov B."/>
            <person name="Abdulazimova A."/>
            <person name="Shahmuradov I."/>
        </authorList>
    </citation>
    <scope>NUCLEOTIDE SEQUENCE [LARGE SCALE GENOMIC DNA]</scope>
    <source>
        <strain evidence="3">AG2017</strain>
        <strain evidence="5">cv. AG2017</strain>
        <tissue evidence="3">Leaf</tissue>
    </source>
</reference>
<dbReference type="EMBL" id="PGOL01000107">
    <property type="protein sequence ID" value="PKI76920.1"/>
    <property type="molecule type" value="Genomic_DNA"/>
</dbReference>
<comment type="caution">
    <text evidence="2">The sequence shown here is derived from an EMBL/GenBank/DDBJ whole genome shotgun (WGS) entry which is preliminary data.</text>
</comment>
<evidence type="ECO:0000256" key="1">
    <source>
        <dbReference type="SAM" id="MobiDB-lite"/>
    </source>
</evidence>
<feature type="region of interest" description="Disordered" evidence="1">
    <location>
        <begin position="24"/>
        <end position="91"/>
    </location>
</feature>
<name>A0A218XQX4_PUNGR</name>
<reference evidence="2" key="2">
    <citation type="submission" date="2017-06" db="EMBL/GenBank/DDBJ databases">
        <title>The pomegranate genome and the genomics of punicalagin biosynthesis.</title>
        <authorList>
            <person name="Xu C."/>
        </authorList>
    </citation>
    <scope>NUCLEOTIDE SEQUENCE [LARGE SCALE GENOMIC DNA]</scope>
    <source>
        <tissue evidence="2">Fresh leaf</tissue>
    </source>
</reference>
<organism evidence="2 4">
    <name type="scientific">Punica granatum</name>
    <name type="common">Pomegranate</name>
    <dbReference type="NCBI Taxonomy" id="22663"/>
    <lineage>
        <taxon>Eukaryota</taxon>
        <taxon>Viridiplantae</taxon>
        <taxon>Streptophyta</taxon>
        <taxon>Embryophyta</taxon>
        <taxon>Tracheophyta</taxon>
        <taxon>Spermatophyta</taxon>
        <taxon>Magnoliopsida</taxon>
        <taxon>eudicotyledons</taxon>
        <taxon>Gunneridae</taxon>
        <taxon>Pentapetalae</taxon>
        <taxon>rosids</taxon>
        <taxon>malvids</taxon>
        <taxon>Myrtales</taxon>
        <taxon>Lythraceae</taxon>
        <taxon>Punica</taxon>
    </lineage>
</organism>